<keyword evidence="2" id="KW-0812">Transmembrane</keyword>
<dbReference type="PANTHER" id="PTHR14096:SF27">
    <property type="entry name" value="APOLIPOPROTEIN L2"/>
    <property type="match status" value="1"/>
</dbReference>
<feature type="non-terminal residue" evidence="3">
    <location>
        <position position="1"/>
    </location>
</feature>
<dbReference type="GO" id="GO:0008289">
    <property type="term" value="F:lipid binding"/>
    <property type="evidence" value="ECO:0007669"/>
    <property type="project" value="InterPro"/>
</dbReference>
<evidence type="ECO:0008006" key="5">
    <source>
        <dbReference type="Google" id="ProtNLM"/>
    </source>
</evidence>
<dbReference type="InterPro" id="IPR008405">
    <property type="entry name" value="ApoL"/>
</dbReference>
<dbReference type="OrthoDB" id="6363454at2759"/>
<comment type="caution">
    <text evidence="3">The sequence shown here is derived from an EMBL/GenBank/DDBJ whole genome shotgun (WGS) entry which is preliminary data.</text>
</comment>
<reference evidence="3 4" key="1">
    <citation type="journal article" date="2019" name="PLoS ONE">
        <title>Genomic analyses reveal an absence of contemporary introgressive admixture between fin whales and blue whales, despite known hybrids.</title>
        <authorList>
            <person name="Westbury M.V."/>
            <person name="Petersen B."/>
            <person name="Lorenzen E.D."/>
        </authorList>
    </citation>
    <scope>NUCLEOTIDE SEQUENCE [LARGE SCALE GENOMIC DNA]</scope>
    <source>
        <strain evidence="3">FinWhale-01</strain>
    </source>
</reference>
<dbReference type="GO" id="GO:0016020">
    <property type="term" value="C:membrane"/>
    <property type="evidence" value="ECO:0007669"/>
    <property type="project" value="TreeGrafter"/>
</dbReference>
<feature type="transmembrane region" description="Helical" evidence="2">
    <location>
        <begin position="100"/>
        <end position="123"/>
    </location>
</feature>
<dbReference type="PANTHER" id="PTHR14096">
    <property type="entry name" value="APOLIPOPROTEIN L"/>
    <property type="match status" value="1"/>
</dbReference>
<evidence type="ECO:0000256" key="2">
    <source>
        <dbReference type="SAM" id="Phobius"/>
    </source>
</evidence>
<dbReference type="GO" id="GO:0042157">
    <property type="term" value="P:lipoprotein metabolic process"/>
    <property type="evidence" value="ECO:0007669"/>
    <property type="project" value="InterPro"/>
</dbReference>
<keyword evidence="4" id="KW-1185">Reference proteome</keyword>
<dbReference type="Pfam" id="PF05461">
    <property type="entry name" value="ApoL"/>
    <property type="match status" value="1"/>
</dbReference>
<sequence length="264" mass="28389">KDSDALHQYLSELKADLAVEHQVTLQKDQLDRKGFLNRFPRVKWELEELIGKLHALTDKVDKVHRDRTISKIVAYSTGAVSGVLTILGVALAPMTAGASLALSATGLGLGAAAAVTSVSTSIVELVSTLSAKPEVLKISPQTVSTTKKFTEAVQRIEMNIRAMETVKSNPGLAADANVFISSGIISVQSSQQEEVTFKSTALAMTKGARIVGAATAGVCLLMDVAFLVKEAKHLYEGAKTESAERLRQLARELEKKLEVLTRIY</sequence>
<accession>A0A643AT69</accession>
<dbReference type="GO" id="GO:0005576">
    <property type="term" value="C:extracellular region"/>
    <property type="evidence" value="ECO:0007669"/>
    <property type="project" value="InterPro"/>
</dbReference>
<dbReference type="AlphaFoldDB" id="A0A643AT69"/>
<evidence type="ECO:0000313" key="4">
    <source>
        <dbReference type="Proteomes" id="UP000437017"/>
    </source>
</evidence>
<dbReference type="GO" id="GO:0006869">
    <property type="term" value="P:lipid transport"/>
    <property type="evidence" value="ECO:0007669"/>
    <property type="project" value="InterPro"/>
</dbReference>
<evidence type="ECO:0000313" key="3">
    <source>
        <dbReference type="EMBL" id="KAB0337482.1"/>
    </source>
</evidence>
<keyword evidence="2" id="KW-0472">Membrane</keyword>
<dbReference type="EMBL" id="SGJD01048595">
    <property type="protein sequence ID" value="KAB0337482.1"/>
    <property type="molecule type" value="Genomic_DNA"/>
</dbReference>
<feature type="transmembrane region" description="Helical" evidence="2">
    <location>
        <begin position="72"/>
        <end position="94"/>
    </location>
</feature>
<keyword evidence="2" id="KW-1133">Transmembrane helix</keyword>
<protein>
    <recommendedName>
        <fullName evidence="5">Apolipoprotein L3</fullName>
    </recommendedName>
</protein>
<gene>
    <name evidence="3" type="ORF">E2I00_011167</name>
</gene>
<comment type="similarity">
    <text evidence="1">Belongs to the apolipoprotein L family.</text>
</comment>
<evidence type="ECO:0000256" key="1">
    <source>
        <dbReference type="ARBA" id="ARBA00010090"/>
    </source>
</evidence>
<organism evidence="3 4">
    <name type="scientific">Balaenoptera physalus</name>
    <name type="common">Fin whale</name>
    <name type="synonym">Balaena physalus</name>
    <dbReference type="NCBI Taxonomy" id="9770"/>
    <lineage>
        <taxon>Eukaryota</taxon>
        <taxon>Metazoa</taxon>
        <taxon>Chordata</taxon>
        <taxon>Craniata</taxon>
        <taxon>Vertebrata</taxon>
        <taxon>Euteleostomi</taxon>
        <taxon>Mammalia</taxon>
        <taxon>Eutheria</taxon>
        <taxon>Laurasiatheria</taxon>
        <taxon>Artiodactyla</taxon>
        <taxon>Whippomorpha</taxon>
        <taxon>Cetacea</taxon>
        <taxon>Mysticeti</taxon>
        <taxon>Balaenopteridae</taxon>
        <taxon>Balaenoptera</taxon>
    </lineage>
</organism>
<dbReference type="Proteomes" id="UP000437017">
    <property type="component" value="Unassembled WGS sequence"/>
</dbReference>
<feature type="non-terminal residue" evidence="3">
    <location>
        <position position="264"/>
    </location>
</feature>
<name>A0A643AT69_BALPH</name>
<proteinExistence type="inferred from homology"/>